<organism evidence="2 3">
    <name type="scientific">Roseomonas fluvialis</name>
    <dbReference type="NCBI Taxonomy" id="1750527"/>
    <lineage>
        <taxon>Bacteria</taxon>
        <taxon>Pseudomonadati</taxon>
        <taxon>Pseudomonadota</taxon>
        <taxon>Alphaproteobacteria</taxon>
        <taxon>Acetobacterales</taxon>
        <taxon>Roseomonadaceae</taxon>
        <taxon>Roseomonas</taxon>
    </lineage>
</organism>
<protein>
    <recommendedName>
        <fullName evidence="4">Secreted protein</fullName>
    </recommendedName>
</protein>
<keyword evidence="3" id="KW-1185">Reference proteome</keyword>
<evidence type="ECO:0000313" key="3">
    <source>
        <dbReference type="Proteomes" id="UP000831327"/>
    </source>
</evidence>
<evidence type="ECO:0000256" key="1">
    <source>
        <dbReference type="SAM" id="MobiDB-lite"/>
    </source>
</evidence>
<accession>A0ABN6P720</accession>
<evidence type="ECO:0000313" key="2">
    <source>
        <dbReference type="EMBL" id="BDG73130.1"/>
    </source>
</evidence>
<dbReference type="RefSeq" id="WP_244407370.1">
    <property type="nucleotide sequence ID" value="NZ_AP025637.1"/>
</dbReference>
<sequence>MTAIIAPMILLPLLLMVQVMPPPMGQMALLLVVGRAYGTDQRDVPVPQPRLQSAPAEDCNCGVPASPRGPR</sequence>
<proteinExistence type="predicted"/>
<dbReference type="EMBL" id="AP025637">
    <property type="protein sequence ID" value="BDG73130.1"/>
    <property type="molecule type" value="Genomic_DNA"/>
</dbReference>
<name>A0ABN6P720_9PROT</name>
<feature type="region of interest" description="Disordered" evidence="1">
    <location>
        <begin position="48"/>
        <end position="71"/>
    </location>
</feature>
<gene>
    <name evidence="2" type="ORF">Rmf_30590</name>
</gene>
<dbReference type="Proteomes" id="UP000831327">
    <property type="component" value="Chromosome"/>
</dbReference>
<evidence type="ECO:0008006" key="4">
    <source>
        <dbReference type="Google" id="ProtNLM"/>
    </source>
</evidence>
<reference evidence="2 3" key="1">
    <citation type="journal article" date="2016" name="Microbes Environ.">
        <title>Phylogenetically diverse aerobic anoxygenic phototrophic bacteria isolated from epilithic biofilms in Tama river, Japan.</title>
        <authorList>
            <person name="Hirose S."/>
            <person name="Matsuura K."/>
            <person name="Haruta S."/>
        </authorList>
    </citation>
    <scope>NUCLEOTIDE SEQUENCE [LARGE SCALE GENOMIC DNA]</scope>
    <source>
        <strain evidence="2 3">S08</strain>
    </source>
</reference>